<dbReference type="Gene3D" id="3.30.70.270">
    <property type="match status" value="1"/>
</dbReference>
<dbReference type="CDD" id="cd01949">
    <property type="entry name" value="GGDEF"/>
    <property type="match status" value="1"/>
</dbReference>
<dbReference type="InterPro" id="IPR000160">
    <property type="entry name" value="GGDEF_dom"/>
</dbReference>
<dbReference type="FunFam" id="3.30.70.270:FF:000001">
    <property type="entry name" value="Diguanylate cyclase domain protein"/>
    <property type="match status" value="1"/>
</dbReference>
<feature type="domain" description="GGDEF" evidence="3">
    <location>
        <begin position="67"/>
        <end position="197"/>
    </location>
</feature>
<gene>
    <name evidence="4" type="ORF">SAMN05660284_00082</name>
</gene>
<reference evidence="5" key="1">
    <citation type="submission" date="2016-10" db="EMBL/GenBank/DDBJ databases">
        <authorList>
            <person name="Varghese N."/>
            <person name="Submissions S."/>
        </authorList>
    </citation>
    <scope>NUCLEOTIDE SEQUENCE [LARGE SCALE GENOMIC DNA]</scope>
    <source>
        <strain evidence="5">DSM 6150</strain>
    </source>
</reference>
<name>A0A1I4V1Q4_9NEIS</name>
<dbReference type="OrthoDB" id="9813903at2"/>
<dbReference type="EC" id="2.7.7.65" evidence="1"/>
<evidence type="ECO:0000256" key="1">
    <source>
        <dbReference type="ARBA" id="ARBA00012528"/>
    </source>
</evidence>
<protein>
    <recommendedName>
        <fullName evidence="1">diguanylate cyclase</fullName>
        <ecNumber evidence="1">2.7.7.65</ecNumber>
    </recommendedName>
</protein>
<evidence type="ECO:0000313" key="4">
    <source>
        <dbReference type="EMBL" id="SFM95128.1"/>
    </source>
</evidence>
<proteinExistence type="predicted"/>
<dbReference type="PANTHER" id="PTHR45138:SF9">
    <property type="entry name" value="DIGUANYLATE CYCLASE DGCM-RELATED"/>
    <property type="match status" value="1"/>
</dbReference>
<organism evidence="4 5">
    <name type="scientific">Formivibrio citricus</name>
    <dbReference type="NCBI Taxonomy" id="83765"/>
    <lineage>
        <taxon>Bacteria</taxon>
        <taxon>Pseudomonadati</taxon>
        <taxon>Pseudomonadota</taxon>
        <taxon>Betaproteobacteria</taxon>
        <taxon>Neisseriales</taxon>
        <taxon>Chitinibacteraceae</taxon>
        <taxon>Formivibrio</taxon>
    </lineage>
</organism>
<accession>A0A1I4V1Q4</accession>
<sequence>MFGSILAITLAVSGFAVLISRTQKSLLKARNDLERMASIDDLTQVMTRRVFFEHAEREFARAKRQNEVLSVLMLDIDSFKHINDVCGHGVGDLVLSSCAETWAKALRGHDYLGRLGGEEFCVLLPEADAQSAVEVANRLRKLTEELAVYSQSCCKQVTVSIGVASLTELDTNWQTLLNRADQALYRAKNGGRNRVET</sequence>
<dbReference type="Proteomes" id="UP000242869">
    <property type="component" value="Unassembled WGS sequence"/>
</dbReference>
<dbReference type="NCBIfam" id="TIGR00254">
    <property type="entry name" value="GGDEF"/>
    <property type="match status" value="1"/>
</dbReference>
<dbReference type="PROSITE" id="PS50887">
    <property type="entry name" value="GGDEF"/>
    <property type="match status" value="1"/>
</dbReference>
<dbReference type="InterPro" id="IPR050469">
    <property type="entry name" value="Diguanylate_Cyclase"/>
</dbReference>
<dbReference type="AlphaFoldDB" id="A0A1I4V1Q4"/>
<dbReference type="RefSeq" id="WP_091189555.1">
    <property type="nucleotide sequence ID" value="NZ_FOVE01000001.1"/>
</dbReference>
<evidence type="ECO:0000256" key="2">
    <source>
        <dbReference type="ARBA" id="ARBA00034247"/>
    </source>
</evidence>
<dbReference type="InterPro" id="IPR043128">
    <property type="entry name" value="Rev_trsase/Diguanyl_cyclase"/>
</dbReference>
<keyword evidence="5" id="KW-1185">Reference proteome</keyword>
<dbReference type="SMART" id="SM00267">
    <property type="entry name" value="GGDEF"/>
    <property type="match status" value="1"/>
</dbReference>
<dbReference type="InterPro" id="IPR029787">
    <property type="entry name" value="Nucleotide_cyclase"/>
</dbReference>
<dbReference type="Pfam" id="PF00990">
    <property type="entry name" value="GGDEF"/>
    <property type="match status" value="1"/>
</dbReference>
<dbReference type="GO" id="GO:0052621">
    <property type="term" value="F:diguanylate cyclase activity"/>
    <property type="evidence" value="ECO:0007669"/>
    <property type="project" value="UniProtKB-EC"/>
</dbReference>
<dbReference type="STRING" id="83765.SAMN05660284_00082"/>
<comment type="catalytic activity">
    <reaction evidence="2">
        <text>2 GTP = 3',3'-c-di-GMP + 2 diphosphate</text>
        <dbReference type="Rhea" id="RHEA:24898"/>
        <dbReference type="ChEBI" id="CHEBI:33019"/>
        <dbReference type="ChEBI" id="CHEBI:37565"/>
        <dbReference type="ChEBI" id="CHEBI:58805"/>
        <dbReference type="EC" id="2.7.7.65"/>
    </reaction>
</comment>
<evidence type="ECO:0000313" key="5">
    <source>
        <dbReference type="Proteomes" id="UP000242869"/>
    </source>
</evidence>
<dbReference type="SUPFAM" id="SSF55073">
    <property type="entry name" value="Nucleotide cyclase"/>
    <property type="match status" value="1"/>
</dbReference>
<evidence type="ECO:0000259" key="3">
    <source>
        <dbReference type="PROSITE" id="PS50887"/>
    </source>
</evidence>
<dbReference type="PANTHER" id="PTHR45138">
    <property type="entry name" value="REGULATORY COMPONENTS OF SENSORY TRANSDUCTION SYSTEM"/>
    <property type="match status" value="1"/>
</dbReference>
<dbReference type="EMBL" id="FOVE01000001">
    <property type="protein sequence ID" value="SFM95128.1"/>
    <property type="molecule type" value="Genomic_DNA"/>
</dbReference>